<evidence type="ECO:0000256" key="5">
    <source>
        <dbReference type="ARBA" id="ARBA00022989"/>
    </source>
</evidence>
<organism evidence="8 9">
    <name type="scientific">Reticulomyxa filosa</name>
    <dbReference type="NCBI Taxonomy" id="46433"/>
    <lineage>
        <taxon>Eukaryota</taxon>
        <taxon>Sar</taxon>
        <taxon>Rhizaria</taxon>
        <taxon>Retaria</taxon>
        <taxon>Foraminifera</taxon>
        <taxon>Monothalamids</taxon>
        <taxon>Reticulomyxidae</taxon>
        <taxon>Reticulomyxa</taxon>
    </lineage>
</organism>
<sequence>MFGVMYGIGLWYGMTQVQKNNLKVGDMFGCYFSFMISGVSLGEMGSVVSDLQNGKTAANHYFHVKQRTIVIKAADLDKPIDGSGDRHIKGDIEFRNVSFAYASALDKVVMNQLSFHIRAGQTFAIVGPSGSGKSTVISLLERFYDPLVGEILIDGQYIHNYDIEFLVFLYVYFCYVF</sequence>
<evidence type="ECO:0000313" key="8">
    <source>
        <dbReference type="EMBL" id="ETO02425.1"/>
    </source>
</evidence>
<proteinExistence type="predicted"/>
<reference evidence="8 9" key="1">
    <citation type="journal article" date="2013" name="Curr. Biol.">
        <title>The Genome of the Foraminiferan Reticulomyxa filosa.</title>
        <authorList>
            <person name="Glockner G."/>
            <person name="Hulsmann N."/>
            <person name="Schleicher M."/>
            <person name="Noegel A.A."/>
            <person name="Eichinger L."/>
            <person name="Gallinger C."/>
            <person name="Pawlowski J."/>
            <person name="Sierra R."/>
            <person name="Euteneuer U."/>
            <person name="Pillet L."/>
            <person name="Moustafa A."/>
            <person name="Platzer M."/>
            <person name="Groth M."/>
            <person name="Szafranski K."/>
            <person name="Schliwa M."/>
        </authorList>
    </citation>
    <scope>NUCLEOTIDE SEQUENCE [LARGE SCALE GENOMIC DNA]</scope>
</reference>
<gene>
    <name evidence="8" type="ORF">RFI_35011</name>
</gene>
<dbReference type="PROSITE" id="PS50929">
    <property type="entry name" value="ABC_TM1F"/>
    <property type="match status" value="1"/>
</dbReference>
<keyword evidence="9" id="KW-1185">Reference proteome</keyword>
<evidence type="ECO:0000256" key="2">
    <source>
        <dbReference type="ARBA" id="ARBA00022448"/>
    </source>
</evidence>
<dbReference type="InterPro" id="IPR039421">
    <property type="entry name" value="Type_1_exporter"/>
</dbReference>
<dbReference type="Proteomes" id="UP000023152">
    <property type="component" value="Unassembled WGS sequence"/>
</dbReference>
<keyword evidence="2" id="KW-0813">Transport</keyword>
<dbReference type="InterPro" id="IPR011527">
    <property type="entry name" value="ABC1_TM_dom"/>
</dbReference>
<evidence type="ECO:0000259" key="7">
    <source>
        <dbReference type="PROSITE" id="PS50929"/>
    </source>
</evidence>
<dbReference type="InterPro" id="IPR036640">
    <property type="entry name" value="ABC1_TM_sf"/>
</dbReference>
<dbReference type="GO" id="GO:0090374">
    <property type="term" value="P:oligopeptide export from mitochondrion"/>
    <property type="evidence" value="ECO:0007669"/>
    <property type="project" value="TreeGrafter"/>
</dbReference>
<evidence type="ECO:0000256" key="6">
    <source>
        <dbReference type="ARBA" id="ARBA00023136"/>
    </source>
</evidence>
<comment type="subcellular location">
    <subcellularLocation>
        <location evidence="1">Membrane</location>
        <topology evidence="1">Multi-pass membrane protein</topology>
    </subcellularLocation>
</comment>
<dbReference type="OMA" id="GSMSTNI"/>
<dbReference type="SUPFAM" id="SSF90123">
    <property type="entry name" value="ABC transporter transmembrane region"/>
    <property type="match status" value="1"/>
</dbReference>
<protein>
    <submittedName>
        <fullName evidence="8">ATP-binding cassette transporter, subfamily B, member 13, group MDR/PGP protein PpABCB13</fullName>
    </submittedName>
</protein>
<keyword evidence="3" id="KW-0812">Transmembrane</keyword>
<dbReference type="PANTHER" id="PTHR43394:SF11">
    <property type="entry name" value="ATP-BINDING CASSETTE TRANSPORTER"/>
    <property type="match status" value="1"/>
</dbReference>
<keyword evidence="8" id="KW-0547">Nucleotide-binding</keyword>
<keyword evidence="5" id="KW-1133">Transmembrane helix</keyword>
<dbReference type="OrthoDB" id="6500128at2759"/>
<dbReference type="GO" id="GO:0016887">
    <property type="term" value="F:ATP hydrolysis activity"/>
    <property type="evidence" value="ECO:0007669"/>
    <property type="project" value="InterPro"/>
</dbReference>
<dbReference type="Pfam" id="PF00005">
    <property type="entry name" value="ABC_tran"/>
    <property type="match status" value="1"/>
</dbReference>
<comment type="caution">
    <text evidence="8">The sequence shown here is derived from an EMBL/GenBank/DDBJ whole genome shotgun (WGS) entry which is preliminary data.</text>
</comment>
<dbReference type="Gene3D" id="1.20.1560.10">
    <property type="entry name" value="ABC transporter type 1, transmembrane domain"/>
    <property type="match status" value="1"/>
</dbReference>
<dbReference type="InterPro" id="IPR003439">
    <property type="entry name" value="ABC_transporter-like_ATP-bd"/>
</dbReference>
<feature type="domain" description="ABC transmembrane type-1" evidence="7">
    <location>
        <begin position="1"/>
        <end position="53"/>
    </location>
</feature>
<dbReference type="InterPro" id="IPR027417">
    <property type="entry name" value="P-loop_NTPase"/>
</dbReference>
<dbReference type="AlphaFoldDB" id="X6LNY9"/>
<evidence type="ECO:0000256" key="1">
    <source>
        <dbReference type="ARBA" id="ARBA00004141"/>
    </source>
</evidence>
<dbReference type="GO" id="GO:0005524">
    <property type="term" value="F:ATP binding"/>
    <property type="evidence" value="ECO:0007669"/>
    <property type="project" value="UniProtKB-KW"/>
</dbReference>
<dbReference type="GO" id="GO:0015421">
    <property type="term" value="F:ABC-type oligopeptide transporter activity"/>
    <property type="evidence" value="ECO:0007669"/>
    <property type="project" value="TreeGrafter"/>
</dbReference>
<evidence type="ECO:0000256" key="3">
    <source>
        <dbReference type="ARBA" id="ARBA00022692"/>
    </source>
</evidence>
<evidence type="ECO:0000313" key="9">
    <source>
        <dbReference type="Proteomes" id="UP000023152"/>
    </source>
</evidence>
<keyword evidence="8" id="KW-0067">ATP-binding</keyword>
<dbReference type="GO" id="GO:0005743">
    <property type="term" value="C:mitochondrial inner membrane"/>
    <property type="evidence" value="ECO:0007669"/>
    <property type="project" value="TreeGrafter"/>
</dbReference>
<keyword evidence="6" id="KW-0472">Membrane</keyword>
<dbReference type="PANTHER" id="PTHR43394">
    <property type="entry name" value="ATP-DEPENDENT PERMEASE MDL1, MITOCHONDRIAL"/>
    <property type="match status" value="1"/>
</dbReference>
<keyword evidence="4" id="KW-0677">Repeat</keyword>
<dbReference type="SUPFAM" id="SSF52540">
    <property type="entry name" value="P-loop containing nucleoside triphosphate hydrolases"/>
    <property type="match status" value="1"/>
</dbReference>
<dbReference type="EMBL" id="ASPP01035814">
    <property type="protein sequence ID" value="ETO02425.1"/>
    <property type="molecule type" value="Genomic_DNA"/>
</dbReference>
<accession>X6LNY9</accession>
<name>X6LNY9_RETFI</name>
<evidence type="ECO:0000256" key="4">
    <source>
        <dbReference type="ARBA" id="ARBA00022737"/>
    </source>
</evidence>
<dbReference type="Gene3D" id="3.40.50.300">
    <property type="entry name" value="P-loop containing nucleotide triphosphate hydrolases"/>
    <property type="match status" value="1"/>
</dbReference>